<dbReference type="InterPro" id="IPR042087">
    <property type="entry name" value="DNA_pol_B_thumb"/>
</dbReference>
<accession>A0A0M0K3P2</accession>
<dbReference type="FunFam" id="1.10.132.60:FF:000003">
    <property type="entry name" value="DNA polymerase epsilon catalytic subunit"/>
    <property type="match status" value="1"/>
</dbReference>
<dbReference type="GO" id="GO:0003677">
    <property type="term" value="F:DNA binding"/>
    <property type="evidence" value="ECO:0007669"/>
    <property type="project" value="UniProtKB-KW"/>
</dbReference>
<evidence type="ECO:0000256" key="12">
    <source>
        <dbReference type="ARBA" id="ARBA00023014"/>
    </source>
</evidence>
<dbReference type="GO" id="GO:0000166">
    <property type="term" value="F:nucleotide binding"/>
    <property type="evidence" value="ECO:0007669"/>
    <property type="project" value="InterPro"/>
</dbReference>
<evidence type="ECO:0000256" key="13">
    <source>
        <dbReference type="ARBA" id="ARBA00023125"/>
    </source>
</evidence>
<keyword evidence="4 15" id="KW-0808">Transferase</keyword>
<dbReference type="PANTHER" id="PTHR10670:SF0">
    <property type="entry name" value="DNA POLYMERASE EPSILON CATALYTIC SUBUNIT A"/>
    <property type="match status" value="1"/>
</dbReference>
<dbReference type="InterPro" id="IPR029703">
    <property type="entry name" value="POL2"/>
</dbReference>
<evidence type="ECO:0000256" key="15">
    <source>
        <dbReference type="RuleBase" id="RU365029"/>
    </source>
</evidence>
<reference evidence="19" key="1">
    <citation type="journal article" date="2015" name="PLoS Genet.">
        <title>Genome Sequence and Transcriptome Analyses of Chrysochromulina tobin: Metabolic Tools for Enhanced Algal Fitness in the Prominent Order Prymnesiales (Haptophyceae).</title>
        <authorList>
            <person name="Hovde B.T."/>
            <person name="Deodato C.R."/>
            <person name="Hunsperger H.M."/>
            <person name="Ryken S.A."/>
            <person name="Yost W."/>
            <person name="Jha R.K."/>
            <person name="Patterson J."/>
            <person name="Monnat R.J. Jr."/>
            <person name="Barlow S.B."/>
            <person name="Starkenburg S.R."/>
            <person name="Cattolico R.A."/>
        </authorList>
    </citation>
    <scope>NUCLEOTIDE SEQUENCE</scope>
    <source>
        <strain evidence="19">CCMP291</strain>
    </source>
</reference>
<dbReference type="SUPFAM" id="SSF53098">
    <property type="entry name" value="Ribonuclease H-like"/>
    <property type="match status" value="1"/>
</dbReference>
<comment type="cofactor">
    <cofactor evidence="15">
        <name>[4Fe-4S] cluster</name>
        <dbReference type="ChEBI" id="CHEBI:49883"/>
    </cofactor>
</comment>
<keyword evidence="3 15" id="KW-0004">4Fe-4S</keyword>
<keyword evidence="12 15" id="KW-0411">Iron-sulfur</keyword>
<dbReference type="GO" id="GO:0006297">
    <property type="term" value="P:nucleotide-excision repair, DNA gap filling"/>
    <property type="evidence" value="ECO:0007669"/>
    <property type="project" value="TreeGrafter"/>
</dbReference>
<comment type="catalytic activity">
    <reaction evidence="15">
        <text>DNA(n) + a 2'-deoxyribonucleoside 5'-triphosphate = DNA(n+1) + diphosphate</text>
        <dbReference type="Rhea" id="RHEA:22508"/>
        <dbReference type="Rhea" id="RHEA-COMP:17339"/>
        <dbReference type="Rhea" id="RHEA-COMP:17340"/>
        <dbReference type="ChEBI" id="CHEBI:33019"/>
        <dbReference type="ChEBI" id="CHEBI:61560"/>
        <dbReference type="ChEBI" id="CHEBI:173112"/>
        <dbReference type="EC" id="2.7.7.7"/>
    </reaction>
</comment>
<evidence type="ECO:0000256" key="6">
    <source>
        <dbReference type="ARBA" id="ARBA00022705"/>
    </source>
</evidence>
<evidence type="ECO:0000256" key="7">
    <source>
        <dbReference type="ARBA" id="ARBA00022723"/>
    </source>
</evidence>
<keyword evidence="5 15" id="KW-0548">Nucleotidyltransferase</keyword>
<gene>
    <name evidence="18" type="ORF">Ctob_013615</name>
</gene>
<evidence type="ECO:0000256" key="14">
    <source>
        <dbReference type="ARBA" id="ARBA00023242"/>
    </source>
</evidence>
<dbReference type="GO" id="GO:0000278">
    <property type="term" value="P:mitotic cell cycle"/>
    <property type="evidence" value="ECO:0007669"/>
    <property type="project" value="TreeGrafter"/>
</dbReference>
<name>A0A0M0K3P2_9EUKA</name>
<evidence type="ECO:0000256" key="1">
    <source>
        <dbReference type="ARBA" id="ARBA00004123"/>
    </source>
</evidence>
<dbReference type="PANTHER" id="PTHR10670">
    <property type="entry name" value="DNA POLYMERASE EPSILON CATALYTIC SUBUNIT A"/>
    <property type="match status" value="1"/>
</dbReference>
<evidence type="ECO:0000256" key="10">
    <source>
        <dbReference type="ARBA" id="ARBA00022932"/>
    </source>
</evidence>
<keyword evidence="6 15" id="KW-0235">DNA replication</keyword>
<keyword evidence="10 15" id="KW-0239">DNA-directed DNA polymerase</keyword>
<dbReference type="GO" id="GO:0008310">
    <property type="term" value="F:single-stranded DNA 3'-5' DNA exonuclease activity"/>
    <property type="evidence" value="ECO:0007669"/>
    <property type="project" value="TreeGrafter"/>
</dbReference>
<protein>
    <recommendedName>
        <fullName evidence="15">DNA polymerase epsilon catalytic subunit</fullName>
        <ecNumber evidence="15">2.7.7.7</ecNumber>
    </recommendedName>
</protein>
<evidence type="ECO:0000313" key="18">
    <source>
        <dbReference type="EMBL" id="KOO32988.1"/>
    </source>
</evidence>
<dbReference type="InterPro" id="IPR036397">
    <property type="entry name" value="RNaseH_sf"/>
</dbReference>
<keyword evidence="8 15" id="KW-0863">Zinc-finger</keyword>
<comment type="subcellular location">
    <subcellularLocation>
        <location evidence="1 15">Nucleus</location>
    </subcellularLocation>
</comment>
<dbReference type="Gene3D" id="3.30.420.10">
    <property type="entry name" value="Ribonuclease H-like superfamily/Ribonuclease H"/>
    <property type="match status" value="1"/>
</dbReference>
<dbReference type="InterPro" id="IPR012337">
    <property type="entry name" value="RNaseH-like_sf"/>
</dbReference>
<dbReference type="GO" id="GO:0008622">
    <property type="term" value="C:epsilon DNA polymerase complex"/>
    <property type="evidence" value="ECO:0007669"/>
    <property type="project" value="InterPro"/>
</dbReference>
<dbReference type="Pfam" id="PF22634">
    <property type="entry name" value="POL2_thumb"/>
    <property type="match status" value="1"/>
</dbReference>
<dbReference type="InterPro" id="IPR023211">
    <property type="entry name" value="DNA_pol_palm_dom_sf"/>
</dbReference>
<dbReference type="Proteomes" id="UP000037460">
    <property type="component" value="Unassembled WGS sequence"/>
</dbReference>
<dbReference type="Gene3D" id="3.90.1600.10">
    <property type="entry name" value="Palm domain of DNA polymerase"/>
    <property type="match status" value="1"/>
</dbReference>
<keyword evidence="9 15" id="KW-0862">Zinc</keyword>
<evidence type="ECO:0000256" key="8">
    <source>
        <dbReference type="ARBA" id="ARBA00022771"/>
    </source>
</evidence>
<dbReference type="GO" id="GO:0006287">
    <property type="term" value="P:base-excision repair, gap-filling"/>
    <property type="evidence" value="ECO:0007669"/>
    <property type="project" value="TreeGrafter"/>
</dbReference>
<dbReference type="InterPro" id="IPR043502">
    <property type="entry name" value="DNA/RNA_pol_sf"/>
</dbReference>
<dbReference type="SMART" id="SM00486">
    <property type="entry name" value="POLBc"/>
    <property type="match status" value="1"/>
</dbReference>
<evidence type="ECO:0000313" key="19">
    <source>
        <dbReference type="Proteomes" id="UP000037460"/>
    </source>
</evidence>
<dbReference type="SUPFAM" id="SSF56672">
    <property type="entry name" value="DNA/RNA polymerases"/>
    <property type="match status" value="1"/>
</dbReference>
<evidence type="ECO:0000256" key="5">
    <source>
        <dbReference type="ARBA" id="ARBA00022695"/>
    </source>
</evidence>
<comment type="caution">
    <text evidence="18">The sequence shown here is derived from an EMBL/GenBank/DDBJ whole genome shotgun (WGS) entry which is preliminary data.</text>
</comment>
<dbReference type="FunFam" id="3.30.420.10:FF:000010">
    <property type="entry name" value="DNA polymerase epsilon catalytic subunit"/>
    <property type="match status" value="1"/>
</dbReference>
<dbReference type="InterPro" id="IPR006172">
    <property type="entry name" value="DNA-dir_DNA_pol_B"/>
</dbReference>
<dbReference type="InterPro" id="IPR055191">
    <property type="entry name" value="POL2_thumb"/>
</dbReference>
<evidence type="ECO:0000256" key="9">
    <source>
        <dbReference type="ARBA" id="ARBA00022833"/>
    </source>
</evidence>
<keyword evidence="13 15" id="KW-0238">DNA-binding</keyword>
<dbReference type="GO" id="GO:0008270">
    <property type="term" value="F:zinc ion binding"/>
    <property type="evidence" value="ECO:0007669"/>
    <property type="project" value="UniProtKB-KW"/>
</dbReference>
<keyword evidence="14 15" id="KW-0539">Nucleus</keyword>
<dbReference type="Gene3D" id="1.10.132.60">
    <property type="entry name" value="DNA polymerase family B, C-terminal domain"/>
    <property type="match status" value="1"/>
</dbReference>
<feature type="domain" description="DNA-directed DNA polymerase family B exonuclease" evidence="16">
    <location>
        <begin position="35"/>
        <end position="198"/>
    </location>
</feature>
<evidence type="ECO:0000259" key="16">
    <source>
        <dbReference type="Pfam" id="PF03104"/>
    </source>
</evidence>
<organism evidence="18 19">
    <name type="scientific">Chrysochromulina tobinii</name>
    <dbReference type="NCBI Taxonomy" id="1460289"/>
    <lineage>
        <taxon>Eukaryota</taxon>
        <taxon>Haptista</taxon>
        <taxon>Haptophyta</taxon>
        <taxon>Prymnesiophyceae</taxon>
        <taxon>Prymnesiales</taxon>
        <taxon>Chrysochromulinaceae</taxon>
        <taxon>Chrysochromulina</taxon>
    </lineage>
</organism>
<dbReference type="GO" id="GO:0045004">
    <property type="term" value="P:DNA replication proofreading"/>
    <property type="evidence" value="ECO:0007669"/>
    <property type="project" value="TreeGrafter"/>
</dbReference>
<evidence type="ECO:0000256" key="2">
    <source>
        <dbReference type="ARBA" id="ARBA00005755"/>
    </source>
</evidence>
<dbReference type="GO" id="GO:0003887">
    <property type="term" value="F:DNA-directed DNA polymerase activity"/>
    <property type="evidence" value="ECO:0007669"/>
    <property type="project" value="UniProtKB-KW"/>
</dbReference>
<sequence>MRTVMLEKGKWYYVRDYGRDQPPTLTFCAEREAFGEPRVLAFDIECVKQPLKFPDSKVDPIMMISYMIDGIGFLIINREVVSEDIADFEYTPKSEFPGPFTVFNETDEGNALRKFCAHMRELHPHVVVTYNGDSFDWPYINTRCELLGIDLKRETGFAPSTSDSGQYFLSSATTHIDCIHWVRRDSYLPAGSHGLKAVCRAKLGYDPLEIDPEDMTRFAVEQPQLMSSYSVSDAVATYYLYMKYVHGFIFSLSTVIPMTPDEVLRRGSGTLCESLLMVEAYRANVICPNKQVDDVSASHDGHLLESETYVGGHVECLQTGIYRDDIPVKFKLKANALQGLLDRLDETLDYQIWLEGLRREEITNYGAVRAAIAEKLETLRDNPTRSEEPVIYHLDVGAMYPNIILTNRLQPPAIVTEQTCAACVHNQPESDCKRPLKWMWRGQVFPASLQESDMVRATLEYENVPNPEPGAPPIAFLELDPETQNKRFRQRLKEYCQKAFAKAHVTKSEEKTAVTCQRENPFYIDTVRAFRDRRYEYKRLNKTWAKKRQTAEVAGDASALMEAKAMCVLYDSLQLAHKCILNSFYGYVMRRGARWYSMEMAGVVTYTGAAIIKEARALVEGIGKTLELDTDGIWCVFPRCFPQDFTLTTNLEGKSKVSFSYPCTMLNVDVDRTCANPQYQRLDVGSGMYSKQREQSIFFEVDGPYKAMILPASTEEGKLLKKRYAVFELDGKLAELKGFELKRRGELKLIKVFQTEVFGEGSDSPFLKGEDLASCYAKVAEVADRWVDVLDSRGADMEDEELLELVSEQKSMSKALEDYGEQKSTAITVARRLAEFLGDQMVTQSARAQSASMRPTLRKLAL</sequence>
<dbReference type="GO" id="GO:0051539">
    <property type="term" value="F:4 iron, 4 sulfur cluster binding"/>
    <property type="evidence" value="ECO:0007669"/>
    <property type="project" value="UniProtKB-KW"/>
</dbReference>
<evidence type="ECO:0000256" key="4">
    <source>
        <dbReference type="ARBA" id="ARBA00022679"/>
    </source>
</evidence>
<keyword evidence="11 15" id="KW-0408">Iron</keyword>
<dbReference type="AlphaFoldDB" id="A0A0M0K3P2"/>
<evidence type="ECO:0000256" key="3">
    <source>
        <dbReference type="ARBA" id="ARBA00022485"/>
    </source>
</evidence>
<dbReference type="EC" id="2.7.7.7" evidence="15"/>
<comment type="similarity">
    <text evidence="2 15">Belongs to the DNA polymerase type-B family.</text>
</comment>
<dbReference type="OrthoDB" id="10060449at2759"/>
<dbReference type="CDD" id="cd05779">
    <property type="entry name" value="DNA_polB_epsilon_exo"/>
    <property type="match status" value="1"/>
</dbReference>
<dbReference type="Pfam" id="PF03104">
    <property type="entry name" value="DNA_pol_B_exo1"/>
    <property type="match status" value="1"/>
</dbReference>
<evidence type="ECO:0000256" key="11">
    <source>
        <dbReference type="ARBA" id="ARBA00023004"/>
    </source>
</evidence>
<dbReference type="GO" id="GO:0006272">
    <property type="term" value="P:leading strand elongation"/>
    <property type="evidence" value="ECO:0007669"/>
    <property type="project" value="TreeGrafter"/>
</dbReference>
<proteinExistence type="inferred from homology"/>
<feature type="domain" description="DNA polymerase epsilon ,catalytic subunit A thumb" evidence="17">
    <location>
        <begin position="743"/>
        <end position="845"/>
    </location>
</feature>
<dbReference type="EMBL" id="JWZX01001632">
    <property type="protein sequence ID" value="KOO32988.1"/>
    <property type="molecule type" value="Genomic_DNA"/>
</dbReference>
<evidence type="ECO:0000259" key="17">
    <source>
        <dbReference type="Pfam" id="PF22634"/>
    </source>
</evidence>
<dbReference type="InterPro" id="IPR006133">
    <property type="entry name" value="DNA-dir_DNA_pol_B_exonuc"/>
</dbReference>
<comment type="function">
    <text evidence="15">DNA polymerase II participates in chromosomal DNA replication.</text>
</comment>
<keyword evidence="19" id="KW-1185">Reference proteome</keyword>
<keyword evidence="7 15" id="KW-0479">Metal-binding</keyword>